<dbReference type="EMBL" id="SFCI01001606">
    <property type="protein sequence ID" value="TFY75364.1"/>
    <property type="molecule type" value="Genomic_DNA"/>
</dbReference>
<dbReference type="InterPro" id="IPR055374">
    <property type="entry name" value="Ribophorin_II_3rd"/>
</dbReference>
<evidence type="ECO:0000259" key="2">
    <source>
        <dbReference type="Pfam" id="PF23860"/>
    </source>
</evidence>
<feature type="signal peptide" evidence="1">
    <location>
        <begin position="1"/>
        <end position="19"/>
    </location>
</feature>
<evidence type="ECO:0000313" key="3">
    <source>
        <dbReference type="EMBL" id="TFY75364.1"/>
    </source>
</evidence>
<feature type="chain" id="PRO_5044307655" description="Ribophorin II third domain-containing protein" evidence="1">
    <location>
        <begin position="20"/>
        <end position="147"/>
    </location>
</feature>
<dbReference type="UniPathway" id="UPA00378"/>
<reference evidence="3 4" key="1">
    <citation type="submission" date="2019-02" db="EMBL/GenBank/DDBJ databases">
        <title>Genome sequencing of the rare red list fungi Hericium alpestre (H. flagellum).</title>
        <authorList>
            <person name="Buettner E."/>
            <person name="Kellner H."/>
        </authorList>
    </citation>
    <scope>NUCLEOTIDE SEQUENCE [LARGE SCALE GENOMIC DNA]</scope>
    <source>
        <strain evidence="3 4">DSM 108284</strain>
    </source>
</reference>
<evidence type="ECO:0000313" key="4">
    <source>
        <dbReference type="Proteomes" id="UP000298061"/>
    </source>
</evidence>
<feature type="non-terminal residue" evidence="3">
    <location>
        <position position="147"/>
    </location>
</feature>
<dbReference type="Proteomes" id="UP000298061">
    <property type="component" value="Unassembled WGS sequence"/>
</dbReference>
<feature type="domain" description="Ribophorin II third" evidence="2">
    <location>
        <begin position="43"/>
        <end position="121"/>
    </location>
</feature>
<keyword evidence="4" id="KW-1185">Reference proteome</keyword>
<keyword evidence="1" id="KW-0732">Signal</keyword>
<dbReference type="OrthoDB" id="432292at2759"/>
<evidence type="ECO:0000256" key="1">
    <source>
        <dbReference type="SAM" id="SignalP"/>
    </source>
</evidence>
<proteinExistence type="predicted"/>
<organism evidence="3 4">
    <name type="scientific">Hericium alpestre</name>
    <dbReference type="NCBI Taxonomy" id="135208"/>
    <lineage>
        <taxon>Eukaryota</taxon>
        <taxon>Fungi</taxon>
        <taxon>Dikarya</taxon>
        <taxon>Basidiomycota</taxon>
        <taxon>Agaricomycotina</taxon>
        <taxon>Agaricomycetes</taxon>
        <taxon>Russulales</taxon>
        <taxon>Hericiaceae</taxon>
        <taxon>Hericium</taxon>
    </lineage>
</organism>
<dbReference type="AlphaFoldDB" id="A0A4Y9ZM61"/>
<protein>
    <recommendedName>
        <fullName evidence="2">Ribophorin II third domain-containing protein</fullName>
    </recommendedName>
</protein>
<dbReference type="Pfam" id="PF23860">
    <property type="entry name" value="Ribophorin_II_3rd"/>
    <property type="match status" value="1"/>
</dbReference>
<accession>A0A4Y9ZM61</accession>
<sequence length="147" mass="15905">MGPLFRFLLPLLAVGLTNAAQLTLQSPRFTVLSPKGDQLRSEPISLVHTPEKPVELGASDSLRLSFTVLEKETGAGVQPHQTFLRFYDETTGEEGIQPIKVGPSGKAKFELNMARPPPSLPPSGDAPLKVTLILGSFVHSPAKYDLF</sequence>
<dbReference type="STRING" id="135208.A0A4Y9ZM61"/>
<comment type="caution">
    <text evidence="3">The sequence shown here is derived from an EMBL/GenBank/DDBJ whole genome shotgun (WGS) entry which is preliminary data.</text>
</comment>
<name>A0A4Y9ZM61_9AGAM</name>
<gene>
    <name evidence="3" type="ORF">EWM64_g8645</name>
</gene>